<feature type="repeat" description="TPR" evidence="5">
    <location>
        <begin position="31"/>
        <end position="64"/>
    </location>
</feature>
<gene>
    <name evidence="8" type="ORF">PLXY2_LOCUS8928</name>
</gene>
<dbReference type="InterPro" id="IPR011990">
    <property type="entry name" value="TPR-like_helical_dom_sf"/>
</dbReference>
<dbReference type="InterPro" id="IPR051966">
    <property type="entry name" value="RPAP3"/>
</dbReference>
<evidence type="ECO:0000256" key="6">
    <source>
        <dbReference type="SAM" id="MobiDB-lite"/>
    </source>
</evidence>
<dbReference type="GO" id="GO:0101031">
    <property type="term" value="C:protein folding chaperone complex"/>
    <property type="evidence" value="ECO:0007669"/>
    <property type="project" value="TreeGrafter"/>
</dbReference>
<dbReference type="Pfam" id="PF13877">
    <property type="entry name" value="RPAP3_C"/>
    <property type="match status" value="1"/>
</dbReference>
<feature type="domain" description="RNA-polymerase II-associated protein 3-like C-terminal" evidence="7">
    <location>
        <begin position="294"/>
        <end position="379"/>
    </location>
</feature>
<accession>A0A8S4FL16</accession>
<evidence type="ECO:0000313" key="9">
    <source>
        <dbReference type="Proteomes" id="UP000653454"/>
    </source>
</evidence>
<protein>
    <recommendedName>
        <fullName evidence="4">RNA polymerase II-associated protein 3</fullName>
    </recommendedName>
</protein>
<evidence type="ECO:0000313" key="8">
    <source>
        <dbReference type="EMBL" id="CAG9127515.1"/>
    </source>
</evidence>
<keyword evidence="2 5" id="KW-0802">TPR repeat</keyword>
<sequence>MKEGNAFVKQEKWDDAITCYNRAIELVTDDAIYYANRGLCHLKKDSLHQAEKDCTEALRLDPTYVKALQRRATAREKLGSLRAASHDLNQVLALEPHNAAARNQLRAIKARMGTKGTKSKSSPVSTPTSESKTMLAAVQPKIIELEDDVKPAPVAKAEVKTEQPPKLSSDEKWINGVGENVNVIKPVKKPPHLRSKRGLKPIPIQEIQLGKSEPEKPPTRLKIIEIEDSQAKGDTNNNKSDTNKIDTIINSTEIKKEDVKVESKKMNGLSPESEKLNIDCLVNEKNDVVRKLVPPVNSVQFMTEWKNLKNTKNGRIEYLNLIDPARLPAILGNALESDLLSELLLTLHACGARVTSHLRGLARVRRLSALAMFLSERDKECMYCIRLLSELLLTLHACGARVTSHLRGLARVRRLSALAMFLSERDKECVCFVYVIRLLSELLLTLHACGARVTSHLRGLARVRRLSALAMFLSARDKECVCFVYVVELKVDRFLLHGRLLSELLLTLHACGARVTSHLRGLARVRRLSALAMFLSERDKECVCFVYVMLLKVELILLHGRLLSELLLTLHACGARVTSHLRGLARVRRLSALAMFLSARDKELIHKLLVHCKTVEGCDDDVIADLKNKFEL</sequence>
<evidence type="ECO:0000259" key="7">
    <source>
        <dbReference type="Pfam" id="PF13877"/>
    </source>
</evidence>
<evidence type="ECO:0000256" key="5">
    <source>
        <dbReference type="PROSITE-ProRule" id="PRU00339"/>
    </source>
</evidence>
<keyword evidence="9" id="KW-1185">Reference proteome</keyword>
<dbReference type="InterPro" id="IPR019734">
    <property type="entry name" value="TPR_rpt"/>
</dbReference>
<evidence type="ECO:0000256" key="2">
    <source>
        <dbReference type="ARBA" id="ARBA00022803"/>
    </source>
</evidence>
<comment type="caution">
    <text evidence="8">The sequence shown here is derived from an EMBL/GenBank/DDBJ whole genome shotgun (WGS) entry which is preliminary data.</text>
</comment>
<proteinExistence type="inferred from homology"/>
<dbReference type="InterPro" id="IPR025986">
    <property type="entry name" value="RPAP3-like_C"/>
</dbReference>
<feature type="region of interest" description="Disordered" evidence="6">
    <location>
        <begin position="112"/>
        <end position="133"/>
    </location>
</feature>
<dbReference type="PANTHER" id="PTHR46423:SF1">
    <property type="entry name" value="RNA POLYMERASE II-ASSOCIATED PROTEIN 3"/>
    <property type="match status" value="1"/>
</dbReference>
<dbReference type="Pfam" id="PF13414">
    <property type="entry name" value="TPR_11"/>
    <property type="match status" value="1"/>
</dbReference>
<organism evidence="8 9">
    <name type="scientific">Plutella xylostella</name>
    <name type="common">Diamondback moth</name>
    <name type="synonym">Plutella maculipennis</name>
    <dbReference type="NCBI Taxonomy" id="51655"/>
    <lineage>
        <taxon>Eukaryota</taxon>
        <taxon>Metazoa</taxon>
        <taxon>Ecdysozoa</taxon>
        <taxon>Arthropoda</taxon>
        <taxon>Hexapoda</taxon>
        <taxon>Insecta</taxon>
        <taxon>Pterygota</taxon>
        <taxon>Neoptera</taxon>
        <taxon>Endopterygota</taxon>
        <taxon>Lepidoptera</taxon>
        <taxon>Glossata</taxon>
        <taxon>Ditrysia</taxon>
        <taxon>Yponomeutoidea</taxon>
        <taxon>Plutellidae</taxon>
        <taxon>Plutella</taxon>
    </lineage>
</organism>
<comment type="similarity">
    <text evidence="3">Belongs to the RPAP3 family.</text>
</comment>
<dbReference type="AlphaFoldDB" id="A0A8S4FL16"/>
<dbReference type="PANTHER" id="PTHR46423">
    <property type="entry name" value="RNA POLYMERASE II-ASSOCIATED PROTEIN 3"/>
    <property type="match status" value="1"/>
</dbReference>
<dbReference type="EMBL" id="CAJHNJ030000034">
    <property type="protein sequence ID" value="CAG9127515.1"/>
    <property type="molecule type" value="Genomic_DNA"/>
</dbReference>
<evidence type="ECO:0000256" key="3">
    <source>
        <dbReference type="ARBA" id="ARBA00038275"/>
    </source>
</evidence>
<evidence type="ECO:0000256" key="4">
    <source>
        <dbReference type="ARBA" id="ARBA00040133"/>
    </source>
</evidence>
<dbReference type="Gene3D" id="1.25.40.10">
    <property type="entry name" value="Tetratricopeptide repeat domain"/>
    <property type="match status" value="1"/>
</dbReference>
<dbReference type="SMART" id="SM00028">
    <property type="entry name" value="TPR"/>
    <property type="match status" value="3"/>
</dbReference>
<dbReference type="Proteomes" id="UP000653454">
    <property type="component" value="Unassembled WGS sequence"/>
</dbReference>
<feature type="compositionally biased region" description="Low complexity" evidence="6">
    <location>
        <begin position="113"/>
        <end position="133"/>
    </location>
</feature>
<dbReference type="SUPFAM" id="SSF48452">
    <property type="entry name" value="TPR-like"/>
    <property type="match status" value="1"/>
</dbReference>
<evidence type="ECO:0000256" key="1">
    <source>
        <dbReference type="ARBA" id="ARBA00022737"/>
    </source>
</evidence>
<reference evidence="8" key="1">
    <citation type="submission" date="2020-11" db="EMBL/GenBank/DDBJ databases">
        <authorList>
            <person name="Whiteford S."/>
        </authorList>
    </citation>
    <scope>NUCLEOTIDE SEQUENCE</scope>
</reference>
<dbReference type="PROSITE" id="PS50005">
    <property type="entry name" value="TPR"/>
    <property type="match status" value="1"/>
</dbReference>
<keyword evidence="1" id="KW-0677">Repeat</keyword>
<name>A0A8S4FL16_PLUXY</name>